<comment type="caution">
    <text evidence="4">The sequence shown here is derived from an EMBL/GenBank/DDBJ whole genome shotgun (WGS) entry which is preliminary data.</text>
</comment>
<dbReference type="GO" id="GO:0032259">
    <property type="term" value="P:methylation"/>
    <property type="evidence" value="ECO:0007669"/>
    <property type="project" value="UniProtKB-KW"/>
</dbReference>
<dbReference type="SUPFAM" id="SSF53335">
    <property type="entry name" value="S-adenosyl-L-methionine-dependent methyltransferases"/>
    <property type="match status" value="1"/>
</dbReference>
<evidence type="ECO:0000313" key="5">
    <source>
        <dbReference type="Proteomes" id="UP000095237"/>
    </source>
</evidence>
<dbReference type="Pfam" id="PF01555">
    <property type="entry name" value="N6_N4_Mtase"/>
    <property type="match status" value="1"/>
</dbReference>
<evidence type="ECO:0000313" key="4">
    <source>
        <dbReference type="EMBL" id="OEG71561.1"/>
    </source>
</evidence>
<name>A0A1E5IM71_ENDTX</name>
<keyword evidence="1" id="KW-0489">Methyltransferase</keyword>
<dbReference type="InterPro" id="IPR002941">
    <property type="entry name" value="DNA_methylase_N4/N6"/>
</dbReference>
<dbReference type="EMBL" id="LNVX01000168">
    <property type="protein sequence ID" value="OEG71561.1"/>
    <property type="molecule type" value="Genomic_DNA"/>
</dbReference>
<keyword evidence="2" id="KW-0808">Transferase</keyword>
<feature type="domain" description="DNA methylase N-4/N-6" evidence="3">
    <location>
        <begin position="23"/>
        <end position="113"/>
    </location>
</feature>
<proteinExistence type="predicted"/>
<dbReference type="InterPro" id="IPR029063">
    <property type="entry name" value="SAM-dependent_MTases_sf"/>
</dbReference>
<protein>
    <recommendedName>
        <fullName evidence="3">DNA methylase N-4/N-6 domain-containing protein</fullName>
    </recommendedName>
</protein>
<dbReference type="GO" id="GO:0008170">
    <property type="term" value="F:N-methyltransferase activity"/>
    <property type="evidence" value="ECO:0007669"/>
    <property type="project" value="InterPro"/>
</dbReference>
<organism evidence="4 5">
    <name type="scientific">Endomicrobium trichonymphae</name>
    <dbReference type="NCBI Taxonomy" id="1408204"/>
    <lineage>
        <taxon>Bacteria</taxon>
        <taxon>Pseudomonadati</taxon>
        <taxon>Elusimicrobiota</taxon>
        <taxon>Endomicrobiia</taxon>
        <taxon>Endomicrobiales</taxon>
        <taxon>Endomicrobiaceae</taxon>
        <taxon>Candidatus Endomicrobiellum</taxon>
    </lineage>
</organism>
<dbReference type="Gene3D" id="3.40.50.150">
    <property type="entry name" value="Vaccinia Virus protein VP39"/>
    <property type="match status" value="1"/>
</dbReference>
<evidence type="ECO:0000259" key="3">
    <source>
        <dbReference type="Pfam" id="PF01555"/>
    </source>
</evidence>
<reference evidence="4 5" key="1">
    <citation type="submission" date="2015-11" db="EMBL/GenBank/DDBJ databases">
        <title>Evidence for parallel genomic evolution in an endosymbiosis of termite gut flagellates.</title>
        <authorList>
            <person name="Zheng H."/>
        </authorList>
    </citation>
    <scope>NUCLEOTIDE SEQUENCE [LARGE SCALE GENOMIC DNA]</scope>
    <source>
        <strain evidence="4 5">CET450</strain>
    </source>
</reference>
<sequence length="117" mass="13501">MGSELILGDNLEILKLIPSDSADLCYIDPPFFSNRNYKVILGDSGEGASFKDGWVGEIGSPHKLAYERVVGIHRALKSTGSFYLHCDWHADAYIFDKIFRSKNFRNDIVWRYRRWGR</sequence>
<evidence type="ECO:0000256" key="2">
    <source>
        <dbReference type="ARBA" id="ARBA00022679"/>
    </source>
</evidence>
<dbReference type="GO" id="GO:0003677">
    <property type="term" value="F:DNA binding"/>
    <property type="evidence" value="ECO:0007669"/>
    <property type="project" value="InterPro"/>
</dbReference>
<dbReference type="AlphaFoldDB" id="A0A1E5IM71"/>
<accession>A0A1E5IM71</accession>
<gene>
    <name evidence="4" type="ORF">ATZ36_02630</name>
</gene>
<keyword evidence="5" id="KW-1185">Reference proteome</keyword>
<dbReference type="Proteomes" id="UP000095237">
    <property type="component" value="Unassembled WGS sequence"/>
</dbReference>
<evidence type="ECO:0000256" key="1">
    <source>
        <dbReference type="ARBA" id="ARBA00022603"/>
    </source>
</evidence>